<organism evidence="1">
    <name type="scientific">Tetraselmis sp. GSL018</name>
    <dbReference type="NCBI Taxonomy" id="582737"/>
    <lineage>
        <taxon>Eukaryota</taxon>
        <taxon>Viridiplantae</taxon>
        <taxon>Chlorophyta</taxon>
        <taxon>core chlorophytes</taxon>
        <taxon>Chlorodendrophyceae</taxon>
        <taxon>Chlorodendrales</taxon>
        <taxon>Chlorodendraceae</taxon>
        <taxon>Tetraselmis</taxon>
    </lineage>
</organism>
<feature type="non-terminal residue" evidence="1">
    <location>
        <position position="69"/>
    </location>
</feature>
<dbReference type="EMBL" id="GBEZ01026575">
    <property type="protein sequence ID" value="JAC60647.1"/>
    <property type="molecule type" value="Transcribed_RNA"/>
</dbReference>
<protein>
    <submittedName>
        <fullName evidence="1">Uncharacterized protein</fullName>
    </submittedName>
</protein>
<dbReference type="AlphaFoldDB" id="A0A061QJA8"/>
<proteinExistence type="predicted"/>
<evidence type="ECO:0000313" key="1">
    <source>
        <dbReference type="EMBL" id="JAC60647.1"/>
    </source>
</evidence>
<feature type="non-terminal residue" evidence="1">
    <location>
        <position position="1"/>
    </location>
</feature>
<gene>
    <name evidence="1" type="ORF">TSPGSL018_28415</name>
</gene>
<sequence length="69" mass="7851">STVRSPCLARVAFGGNQRDSEISKTGMYYHFGRKSLGHKPQVYRLFQTSIFRKSFITTVSGPTEQDQHN</sequence>
<name>A0A061QJA8_9CHLO</name>
<accession>A0A061QJA8</accession>
<reference evidence="1" key="1">
    <citation type="submission" date="2014-05" db="EMBL/GenBank/DDBJ databases">
        <title>The transcriptome of the halophilic microalga Tetraselmis sp. GSL018 isolated from the Great Salt Lake, Utah.</title>
        <authorList>
            <person name="Jinkerson R.E."/>
            <person name="D'Adamo S."/>
            <person name="Posewitz M.C."/>
        </authorList>
    </citation>
    <scope>NUCLEOTIDE SEQUENCE</scope>
    <source>
        <strain evidence="1">GSL018</strain>
    </source>
</reference>